<keyword evidence="3" id="KW-1133">Transmembrane helix</keyword>
<keyword evidence="4" id="KW-0732">Signal</keyword>
<evidence type="ECO:0000313" key="6">
    <source>
        <dbReference type="EMBL" id="ESU42440.1"/>
    </source>
</evidence>
<keyword evidence="2" id="KW-0245">EGF-like domain</keyword>
<evidence type="ECO:0000313" key="7">
    <source>
        <dbReference type="Proteomes" id="UP000018040"/>
    </source>
</evidence>
<dbReference type="VEuPathDB" id="GiardiaDB:GL50803_006509"/>
<reference evidence="7" key="1">
    <citation type="submission" date="2012-02" db="EMBL/GenBank/DDBJ databases">
        <title>Genome sequencing of Giardia lamblia Genotypes A2 and B isolates (DH and GS) and comparative analysis with the genomes of Genotypes A1 and E (WB and Pig).</title>
        <authorList>
            <person name="Adam R."/>
            <person name="Dahlstrom E."/>
            <person name="Martens C."/>
            <person name="Bruno D."/>
            <person name="Barbian K."/>
            <person name="Porcella S.F."/>
            <person name="Nash T."/>
        </authorList>
    </citation>
    <scope>NUCLEOTIDE SEQUENCE</scope>
    <source>
        <strain evidence="7">GS</strain>
    </source>
</reference>
<dbReference type="SMART" id="SM00179">
    <property type="entry name" value="EGF_CA"/>
    <property type="match status" value="3"/>
</dbReference>
<dbReference type="PRINTS" id="PR00011">
    <property type="entry name" value="EGFLAMININ"/>
</dbReference>
<dbReference type="PROSITE" id="PS50026">
    <property type="entry name" value="EGF_3"/>
    <property type="match status" value="5"/>
</dbReference>
<feature type="domain" description="EGF-like" evidence="5">
    <location>
        <begin position="381"/>
        <end position="418"/>
    </location>
</feature>
<feature type="domain" description="EGF-like" evidence="5">
    <location>
        <begin position="69"/>
        <end position="105"/>
    </location>
</feature>
<feature type="disulfide bond" evidence="2">
    <location>
        <begin position="95"/>
        <end position="104"/>
    </location>
</feature>
<feature type="disulfide bond" evidence="2">
    <location>
        <begin position="662"/>
        <end position="671"/>
    </location>
</feature>
<name>V6TZK2_GIAIN</name>
<keyword evidence="1 2" id="KW-1015">Disulfide bond</keyword>
<reference evidence="6 7" key="2">
    <citation type="journal article" date="2013" name="Genome Biol. Evol.">
        <title>Genome sequencing of Giardia lamblia genotypes A2 and B isolates (DH and GS) and comparative analysis with the genomes of genotypes A1 and E (WB and Pig).</title>
        <authorList>
            <person name="Adam R.D."/>
            <person name="Dahlstrom E.W."/>
            <person name="Martens C.A."/>
            <person name="Bruno D.P."/>
            <person name="Barbian K.D."/>
            <person name="Ricklefs S.M."/>
            <person name="Hernandez M.M."/>
            <person name="Narla N.P."/>
            <person name="Patel R.B."/>
            <person name="Porcella S.F."/>
            <person name="Nash T.E."/>
        </authorList>
    </citation>
    <scope>NUCLEOTIDE SEQUENCE [LARGE SCALE GENOMIC DNA]</scope>
    <source>
        <strain evidence="6 7">GS</strain>
    </source>
</reference>
<keyword evidence="3" id="KW-0812">Transmembrane</keyword>
<dbReference type="VEuPathDB" id="GiardiaDB:DHA2_152932"/>
<dbReference type="AlphaFoldDB" id="V6TZK2"/>
<dbReference type="OrthoDB" id="283575at2759"/>
<feature type="domain" description="EGF-like" evidence="5">
    <location>
        <begin position="239"/>
        <end position="276"/>
    </location>
</feature>
<evidence type="ECO:0000256" key="2">
    <source>
        <dbReference type="PROSITE-ProRule" id="PRU00076"/>
    </source>
</evidence>
<evidence type="ECO:0000259" key="5">
    <source>
        <dbReference type="PROSITE" id="PS50026"/>
    </source>
</evidence>
<dbReference type="InterPro" id="IPR001881">
    <property type="entry name" value="EGF-like_Ca-bd_dom"/>
</dbReference>
<dbReference type="Pfam" id="PF23106">
    <property type="entry name" value="EGF_Teneurin"/>
    <property type="match status" value="1"/>
</dbReference>
<dbReference type="SUPFAM" id="SSF57196">
    <property type="entry name" value="EGF/Laminin"/>
    <property type="match status" value="2"/>
</dbReference>
<feature type="chain" id="PRO_5004752304" description="EGF-like domain-containing protein" evidence="4">
    <location>
        <begin position="22"/>
        <end position="880"/>
    </location>
</feature>
<dbReference type="InterPro" id="IPR051830">
    <property type="entry name" value="NOTCH_homolog"/>
</dbReference>
<keyword evidence="3" id="KW-0472">Membrane</keyword>
<feature type="disulfide bond" evidence="2">
    <location>
        <begin position="182"/>
        <end position="191"/>
    </location>
</feature>
<dbReference type="PROSITE" id="PS00022">
    <property type="entry name" value="EGF_1"/>
    <property type="match status" value="5"/>
</dbReference>
<dbReference type="Proteomes" id="UP000018040">
    <property type="component" value="Unassembled WGS sequence"/>
</dbReference>
<evidence type="ECO:0000256" key="4">
    <source>
        <dbReference type="SAM" id="SignalP"/>
    </source>
</evidence>
<dbReference type="VEuPathDB" id="GiardiaDB:GL50581_2374"/>
<feature type="domain" description="EGF-like" evidence="5">
    <location>
        <begin position="148"/>
        <end position="192"/>
    </location>
</feature>
<dbReference type="SMART" id="SM00181">
    <property type="entry name" value="EGF"/>
    <property type="match status" value="16"/>
</dbReference>
<proteinExistence type="predicted"/>
<feature type="disulfide bond" evidence="2">
    <location>
        <begin position="266"/>
        <end position="275"/>
    </location>
</feature>
<feature type="disulfide bond" evidence="2">
    <location>
        <begin position="408"/>
        <end position="417"/>
    </location>
</feature>
<comment type="caution">
    <text evidence="6">The sequence shown here is derived from an EMBL/GenBank/DDBJ whole genome shotgun (WGS) entry which is preliminary data.</text>
</comment>
<dbReference type="PROSITE" id="PS01186">
    <property type="entry name" value="EGF_2"/>
    <property type="match status" value="4"/>
</dbReference>
<protein>
    <recommendedName>
        <fullName evidence="5">EGF-like domain-containing protein</fullName>
    </recommendedName>
</protein>
<dbReference type="EMBL" id="AHHH01000082">
    <property type="protein sequence ID" value="ESU42440.1"/>
    <property type="molecule type" value="Genomic_DNA"/>
</dbReference>
<feature type="transmembrane region" description="Helical" evidence="3">
    <location>
        <begin position="825"/>
        <end position="850"/>
    </location>
</feature>
<evidence type="ECO:0000256" key="3">
    <source>
        <dbReference type="SAM" id="Phobius"/>
    </source>
</evidence>
<feature type="domain" description="EGF-like" evidence="5">
    <location>
        <begin position="636"/>
        <end position="672"/>
    </location>
</feature>
<dbReference type="PANTHER" id="PTHR24033:SF151">
    <property type="entry name" value="NOTCH 2"/>
    <property type="match status" value="1"/>
</dbReference>
<evidence type="ECO:0000256" key="1">
    <source>
        <dbReference type="ARBA" id="ARBA00023157"/>
    </source>
</evidence>
<dbReference type="PANTHER" id="PTHR24033">
    <property type="entry name" value="EGF-LIKE DOMAIN-CONTAINING PROTEIN"/>
    <property type="match status" value="1"/>
</dbReference>
<feature type="signal peptide" evidence="4">
    <location>
        <begin position="1"/>
        <end position="21"/>
    </location>
</feature>
<gene>
    <name evidence="6" type="ORF">GSB_152221</name>
</gene>
<organism evidence="6 7">
    <name type="scientific">Giardia intestinalis</name>
    <name type="common">Giardia lamblia</name>
    <dbReference type="NCBI Taxonomy" id="5741"/>
    <lineage>
        <taxon>Eukaryota</taxon>
        <taxon>Metamonada</taxon>
        <taxon>Diplomonadida</taxon>
        <taxon>Hexamitidae</taxon>
        <taxon>Giardiinae</taxon>
        <taxon>Giardia</taxon>
    </lineage>
</organism>
<comment type="caution">
    <text evidence="2">Lacks conserved residue(s) required for the propagation of feature annotation.</text>
</comment>
<dbReference type="InterPro" id="IPR000742">
    <property type="entry name" value="EGF"/>
</dbReference>
<dbReference type="VEuPathDB" id="GiardiaDB:QR46_2206"/>
<dbReference type="Pfam" id="PF00008">
    <property type="entry name" value="EGF"/>
    <property type="match status" value="1"/>
</dbReference>
<sequence>VGKKSIYYSLMITLFVSITLSCLTDYDCGYVGQCDWFECKCPEGVSGISCEINPCGIHRDPREQQPILHGAPYITAECGLAGKCVRENDTYKCVCEEGFGGDTCEMKMCSSPADCNGQLCDSETGVCVCEPGFNKGDCSIPTCAPVYNIVTREYHYCGGSGSCIKASEISGTLPPVRYYCDCNKGFSGHSCENYDCTDGLFVCTNDKHTCDRDTKQCKCKPHHYGPDCSKNPCSILYHDVGSGIISQCNDRGTCRDDGPDNAICDCDEGWVGSDCSLEDCVVNPSVCIAPLVCDQTLRMCICPGNHIGQSCNSCRIGEYFAEAANSCAPYSCISDVSKGVVCSGHGTCTVDTNSCSCSEGTVPIGTQYCIPASCLTQPSGDQQTHSLENICSGHGACELIKGTYTCKCLPNYAGSLCQENPCQIVEFTSSGVPIQRAYIECNGGGSCSSLKCHCRPGYTGSTCELFSCNGEDSFCNDGECVQDPFGGWMCNCPVGSDLTDCSRKSCGLDTLQCSGSGACVLKEFVSINDASTVPRKISLHRCVCSLHYKGLLCQHYNCDGDSANCNGGICTESGECTECPAHFYGQDCKTNPCGIDILQGTECSGNGVCRTVIDSTTGEATSSCKCNQGWFGDVCNRQTCPTVPCEHGGECILSPNGNRCNCSEGFSGVWCQDCVLPFETVVVNGIIHCVPGSCIGTEGYCSGHGHCSSEQSCSCDHGYTAIGTDRCVPDSCIYRWDGIISVCGLQGNCVATENGAECACSGDTSRKDDSSGLCMPANCFSSSTSRVVCRGHGSCNIIFDSRSGVCMCNNGFTNDSGTCTLNAKAAAGIGVAVVVLVVTVVFIILWFTVIKKKLEERKRRRFDGDSVRLMTSEMGDTSQL</sequence>
<accession>V6TZK2</accession>
<feature type="non-terminal residue" evidence="6">
    <location>
        <position position="1"/>
    </location>
</feature>
<dbReference type="GO" id="GO:0005509">
    <property type="term" value="F:calcium ion binding"/>
    <property type="evidence" value="ECO:0007669"/>
    <property type="project" value="InterPro"/>
</dbReference>
<dbReference type="Gene3D" id="2.10.25.10">
    <property type="entry name" value="Laminin"/>
    <property type="match status" value="6"/>
</dbReference>